<sequence length="196" mass="20936">MASVPAVAGARPQVDLSVSVTTSPEPFVPGGIVTVTMTVHNAGPETAGAMLPNQQSIVILEKPYDLVDRPAPFVLFEPATGCTAYAHVTEPIPGVPGGGIAFLFTYYFDAIGPGESRTCVYRLRILPSTQADFATYWETLNPNEDDINPSNNRFDYTFIAAEPPAPVAVPALSPTGWFLLGIGLLLTPILVRTYRA</sequence>
<evidence type="ECO:0000256" key="1">
    <source>
        <dbReference type="SAM" id="Phobius"/>
    </source>
</evidence>
<dbReference type="AlphaFoldDB" id="A0A160DTR7"/>
<dbReference type="Gene3D" id="2.60.40.10">
    <property type="entry name" value="Immunoglobulins"/>
    <property type="match status" value="1"/>
</dbReference>
<feature type="transmembrane region" description="Helical" evidence="1">
    <location>
        <begin position="176"/>
        <end position="194"/>
    </location>
</feature>
<name>A0A160DTR7_9GAMM</name>
<keyword evidence="1" id="KW-1133">Transmembrane helix</keyword>
<keyword evidence="3" id="KW-1185">Reference proteome</keyword>
<dbReference type="Proteomes" id="UP000076830">
    <property type="component" value="Chromosome"/>
</dbReference>
<dbReference type="InterPro" id="IPR013783">
    <property type="entry name" value="Ig-like_fold"/>
</dbReference>
<keyword evidence="1" id="KW-0472">Membrane</keyword>
<organism evidence="2 3">
    <name type="scientific">Dokdonella koreensis DS-123</name>
    <dbReference type="NCBI Taxonomy" id="1300342"/>
    <lineage>
        <taxon>Bacteria</taxon>
        <taxon>Pseudomonadati</taxon>
        <taxon>Pseudomonadota</taxon>
        <taxon>Gammaproteobacteria</taxon>
        <taxon>Lysobacterales</taxon>
        <taxon>Rhodanobacteraceae</taxon>
        <taxon>Dokdonella</taxon>
    </lineage>
</organism>
<dbReference type="KEGG" id="dko:I596_1764"/>
<reference evidence="2 3" key="1">
    <citation type="submission" date="2016-04" db="EMBL/GenBank/DDBJ databases">
        <title>Complete genome sequence of Dokdonella koreensis DS-123T.</title>
        <authorList>
            <person name="Kim J.F."/>
            <person name="Lee H."/>
            <person name="Kwak M.-J."/>
        </authorList>
    </citation>
    <scope>NUCLEOTIDE SEQUENCE [LARGE SCALE GENOMIC DNA]</scope>
    <source>
        <strain evidence="2 3">DS-123</strain>
    </source>
</reference>
<evidence type="ECO:0000313" key="2">
    <source>
        <dbReference type="EMBL" id="ANB17788.1"/>
    </source>
</evidence>
<accession>A0A160DTR7</accession>
<protein>
    <recommendedName>
        <fullName evidence="4">DUF11 domain-containing protein</fullName>
    </recommendedName>
</protein>
<keyword evidence="1" id="KW-0812">Transmembrane</keyword>
<proteinExistence type="predicted"/>
<evidence type="ECO:0008006" key="4">
    <source>
        <dbReference type="Google" id="ProtNLM"/>
    </source>
</evidence>
<evidence type="ECO:0000313" key="3">
    <source>
        <dbReference type="Proteomes" id="UP000076830"/>
    </source>
</evidence>
<gene>
    <name evidence="2" type="ORF">I596_1764</name>
</gene>
<dbReference type="EMBL" id="CP015249">
    <property type="protein sequence ID" value="ANB17788.1"/>
    <property type="molecule type" value="Genomic_DNA"/>
</dbReference>